<proteinExistence type="predicted"/>
<keyword evidence="2" id="KW-0479">Metal-binding</keyword>
<name>A0A1Y2EG70_9PEZI</name>
<protein>
    <submittedName>
        <fullName evidence="8">Fungal-specific transcription factor domain-domain-containing protein</fullName>
    </submittedName>
</protein>
<dbReference type="EMBL" id="MCFJ01000002">
    <property type="protein sequence ID" value="ORY70304.1"/>
    <property type="molecule type" value="Genomic_DNA"/>
</dbReference>
<evidence type="ECO:0000256" key="6">
    <source>
        <dbReference type="SAM" id="MobiDB-lite"/>
    </source>
</evidence>
<dbReference type="InterPro" id="IPR001138">
    <property type="entry name" value="Zn2Cys6_DnaBD"/>
</dbReference>
<dbReference type="OrthoDB" id="2563500at2759"/>
<dbReference type="InterPro" id="IPR036864">
    <property type="entry name" value="Zn2-C6_fun-type_DNA-bd_sf"/>
</dbReference>
<sequence>MDNVLRPLQPVEGANKVQKLATGGGPVGPSNQRRTCLQCRVRKVRCDGRQDVCRNCERLKFECSFQQTPEKSSGQYVHKLPERRRRMQACLSCRSAKMKCLGEMPECSNCVRKGLVCSYPGSKKGEPGSSTSGDSIHGQDHVTSPRERDSGLSDADRPRDDVPLDHDTLIKLVKDYFRHLYPLPSYAFLHQTTVTERCHDRTINQPLKLAICAITALQLQRTTLSHDLWVQQAEQMILRQLGHPSIFHLQALLLVIRYRIESGSFSNAFMLAALAGRSAVALRLNYERSELSPLAQEARRRLFWSLFLLDDFFCVGIREFELCPRETIRLQLPCDEELFEAGQPCRTGSLHQHPLEVPATIGLRGAFLRLVAIRREIMRFIRRVGLREIEPSFISDTIHVFEQQLKSLYSGLGHTELYSVSNLTTCKLQTQFVMLHASWRQCFCDLYRLFLNGYTEAAPPPVFAIVQPRNRDVMQRQCVEHAEDILQIVEDLWNYGDRNALLERDTAVCGFESARIILFVAGDGASNAAATELATMKAQLCLDLMTHYFASSAWATPMRNNLERIIRDCSARLAQHKEVATEPAPPDPPPSSKISQYANSRQKLSVHSLLLQSNFVDDSEEITLPPLRYTREPQEGYGDLVNKAGSWADSRVMNLPSLMGNRNPETASGPIANAVTYDEDDGYSSSGPAFNPWMGFPGKDDVYGVCGLSGDLNEDF</sequence>
<evidence type="ECO:0000256" key="2">
    <source>
        <dbReference type="ARBA" id="ARBA00022723"/>
    </source>
</evidence>
<keyword evidence="3" id="KW-0805">Transcription regulation</keyword>
<keyword evidence="9" id="KW-1185">Reference proteome</keyword>
<dbReference type="Gene3D" id="4.10.240.10">
    <property type="entry name" value="Zn(2)-C6 fungal-type DNA-binding domain"/>
    <property type="match status" value="2"/>
</dbReference>
<reference evidence="8 9" key="1">
    <citation type="submission" date="2016-07" db="EMBL/GenBank/DDBJ databases">
        <title>Pervasive Adenine N6-methylation of Active Genes in Fungi.</title>
        <authorList>
            <consortium name="DOE Joint Genome Institute"/>
            <person name="Mondo S.J."/>
            <person name="Dannebaum R.O."/>
            <person name="Kuo R.C."/>
            <person name="Labutti K."/>
            <person name="Haridas S."/>
            <person name="Kuo A."/>
            <person name="Salamov A."/>
            <person name="Ahrendt S.R."/>
            <person name="Lipzen A."/>
            <person name="Sullivan W."/>
            <person name="Andreopoulos W.B."/>
            <person name="Clum A."/>
            <person name="Lindquist E."/>
            <person name="Daum C."/>
            <person name="Ramamoorthy G.K."/>
            <person name="Gryganskyi A."/>
            <person name="Culley D."/>
            <person name="Magnuson J.K."/>
            <person name="James T.Y."/>
            <person name="O'Malley M.A."/>
            <person name="Stajich J.E."/>
            <person name="Spatafora J.W."/>
            <person name="Visel A."/>
            <person name="Grigoriev I.V."/>
        </authorList>
    </citation>
    <scope>NUCLEOTIDE SEQUENCE [LARGE SCALE GENOMIC DNA]</scope>
    <source>
        <strain evidence="8 9">CBS 129021</strain>
    </source>
</reference>
<dbReference type="Pfam" id="PF04082">
    <property type="entry name" value="Fungal_trans"/>
    <property type="match status" value="1"/>
</dbReference>
<feature type="region of interest" description="Disordered" evidence="6">
    <location>
        <begin position="122"/>
        <end position="160"/>
    </location>
</feature>
<dbReference type="CDD" id="cd00067">
    <property type="entry name" value="GAL4"/>
    <property type="match status" value="2"/>
</dbReference>
<dbReference type="GO" id="GO:0006351">
    <property type="term" value="P:DNA-templated transcription"/>
    <property type="evidence" value="ECO:0007669"/>
    <property type="project" value="InterPro"/>
</dbReference>
<dbReference type="PROSITE" id="PS50048">
    <property type="entry name" value="ZN2_CY6_FUNGAL_2"/>
    <property type="match status" value="2"/>
</dbReference>
<evidence type="ECO:0000313" key="9">
    <source>
        <dbReference type="Proteomes" id="UP000193689"/>
    </source>
</evidence>
<evidence type="ECO:0000313" key="8">
    <source>
        <dbReference type="EMBL" id="ORY70304.1"/>
    </source>
</evidence>
<dbReference type="PRINTS" id="PR00755">
    <property type="entry name" value="AFLATOXINBRP"/>
</dbReference>
<dbReference type="InterPro" id="IPR007219">
    <property type="entry name" value="XnlR_reg_dom"/>
</dbReference>
<dbReference type="InParanoid" id="A0A1Y2EG70"/>
<accession>A0A1Y2EG70</accession>
<dbReference type="PROSITE" id="PS00463">
    <property type="entry name" value="ZN2_CY6_FUNGAL_1"/>
    <property type="match status" value="2"/>
</dbReference>
<dbReference type="PANTHER" id="PTHR47338:SF7">
    <property type="entry name" value="ZN(II)2CYS6 TRANSCRIPTION FACTOR (EUROFUNG)"/>
    <property type="match status" value="1"/>
</dbReference>
<dbReference type="GO" id="GO:0000981">
    <property type="term" value="F:DNA-binding transcription factor activity, RNA polymerase II-specific"/>
    <property type="evidence" value="ECO:0007669"/>
    <property type="project" value="InterPro"/>
</dbReference>
<dbReference type="SMART" id="SM00066">
    <property type="entry name" value="GAL4"/>
    <property type="match status" value="2"/>
</dbReference>
<keyword evidence="5" id="KW-0539">Nucleus</keyword>
<feature type="domain" description="Zn(2)-C6 fungal-type" evidence="7">
    <location>
        <begin position="35"/>
        <end position="65"/>
    </location>
</feature>
<feature type="domain" description="Zn(2)-C6 fungal-type" evidence="7">
    <location>
        <begin position="89"/>
        <end position="119"/>
    </location>
</feature>
<feature type="compositionally biased region" description="Basic and acidic residues" evidence="6">
    <location>
        <begin position="137"/>
        <end position="160"/>
    </location>
</feature>
<keyword evidence="4" id="KW-0804">Transcription</keyword>
<dbReference type="PANTHER" id="PTHR47338">
    <property type="entry name" value="ZN(II)2CYS6 TRANSCRIPTION FACTOR (EUROFUNG)-RELATED"/>
    <property type="match status" value="1"/>
</dbReference>
<evidence type="ECO:0000256" key="3">
    <source>
        <dbReference type="ARBA" id="ARBA00023015"/>
    </source>
</evidence>
<dbReference type="GO" id="GO:0008270">
    <property type="term" value="F:zinc ion binding"/>
    <property type="evidence" value="ECO:0007669"/>
    <property type="project" value="InterPro"/>
</dbReference>
<gene>
    <name evidence="8" type="ORF">BCR38DRAFT_421727</name>
</gene>
<dbReference type="GO" id="GO:0005634">
    <property type="term" value="C:nucleus"/>
    <property type="evidence" value="ECO:0007669"/>
    <property type="project" value="UniProtKB-SubCell"/>
</dbReference>
<dbReference type="Pfam" id="PF00172">
    <property type="entry name" value="Zn_clus"/>
    <property type="match status" value="2"/>
</dbReference>
<evidence type="ECO:0000256" key="1">
    <source>
        <dbReference type="ARBA" id="ARBA00004123"/>
    </source>
</evidence>
<evidence type="ECO:0000256" key="5">
    <source>
        <dbReference type="ARBA" id="ARBA00023242"/>
    </source>
</evidence>
<comment type="caution">
    <text evidence="8">The sequence shown here is derived from an EMBL/GenBank/DDBJ whole genome shotgun (WGS) entry which is preliminary data.</text>
</comment>
<dbReference type="InterPro" id="IPR050815">
    <property type="entry name" value="TF_fung"/>
</dbReference>
<dbReference type="AlphaFoldDB" id="A0A1Y2EG70"/>
<evidence type="ECO:0000256" key="4">
    <source>
        <dbReference type="ARBA" id="ARBA00023163"/>
    </source>
</evidence>
<dbReference type="Proteomes" id="UP000193689">
    <property type="component" value="Unassembled WGS sequence"/>
</dbReference>
<dbReference type="STRING" id="1141098.A0A1Y2EG70"/>
<dbReference type="CDD" id="cd12148">
    <property type="entry name" value="fungal_TF_MHR"/>
    <property type="match status" value="1"/>
</dbReference>
<dbReference type="GeneID" id="63775670"/>
<organism evidence="8 9">
    <name type="scientific">Pseudomassariella vexata</name>
    <dbReference type="NCBI Taxonomy" id="1141098"/>
    <lineage>
        <taxon>Eukaryota</taxon>
        <taxon>Fungi</taxon>
        <taxon>Dikarya</taxon>
        <taxon>Ascomycota</taxon>
        <taxon>Pezizomycotina</taxon>
        <taxon>Sordariomycetes</taxon>
        <taxon>Xylariomycetidae</taxon>
        <taxon>Amphisphaeriales</taxon>
        <taxon>Pseudomassariaceae</taxon>
        <taxon>Pseudomassariella</taxon>
    </lineage>
</organism>
<comment type="subcellular location">
    <subcellularLocation>
        <location evidence="1">Nucleus</location>
    </subcellularLocation>
</comment>
<evidence type="ECO:0000259" key="7">
    <source>
        <dbReference type="PROSITE" id="PS50048"/>
    </source>
</evidence>
<dbReference type="GO" id="GO:0003677">
    <property type="term" value="F:DNA binding"/>
    <property type="evidence" value="ECO:0007669"/>
    <property type="project" value="InterPro"/>
</dbReference>
<dbReference type="RefSeq" id="XP_040720254.1">
    <property type="nucleotide sequence ID" value="XM_040859458.1"/>
</dbReference>
<dbReference type="SUPFAM" id="SSF57701">
    <property type="entry name" value="Zn2/Cys6 DNA-binding domain"/>
    <property type="match status" value="2"/>
</dbReference>